<name>A0AAV4CMY6_9GAST</name>
<organism evidence="1 2">
    <name type="scientific">Plakobranchus ocellatus</name>
    <dbReference type="NCBI Taxonomy" id="259542"/>
    <lineage>
        <taxon>Eukaryota</taxon>
        <taxon>Metazoa</taxon>
        <taxon>Spiralia</taxon>
        <taxon>Lophotrochozoa</taxon>
        <taxon>Mollusca</taxon>
        <taxon>Gastropoda</taxon>
        <taxon>Heterobranchia</taxon>
        <taxon>Euthyneura</taxon>
        <taxon>Panpulmonata</taxon>
        <taxon>Sacoglossa</taxon>
        <taxon>Placobranchoidea</taxon>
        <taxon>Plakobranchidae</taxon>
        <taxon>Plakobranchus</taxon>
    </lineage>
</organism>
<dbReference type="AlphaFoldDB" id="A0AAV4CMY6"/>
<sequence length="103" mass="12041">MAARFSKPVRQLWLKSIERYQREHLLVLSSLNFEQSQQHSPRMAAEVPLLPHPRGKKPRKILRLSVPREQQKQTPAKCWAEKSNRQEAPRESFNRFCASGHGI</sequence>
<gene>
    <name evidence="1" type="ORF">PoB_005927800</name>
</gene>
<keyword evidence="2" id="KW-1185">Reference proteome</keyword>
<evidence type="ECO:0000313" key="2">
    <source>
        <dbReference type="Proteomes" id="UP000735302"/>
    </source>
</evidence>
<dbReference type="EMBL" id="BLXT01006675">
    <property type="protein sequence ID" value="GFO32773.1"/>
    <property type="molecule type" value="Genomic_DNA"/>
</dbReference>
<comment type="caution">
    <text evidence="1">The sequence shown here is derived from an EMBL/GenBank/DDBJ whole genome shotgun (WGS) entry which is preliminary data.</text>
</comment>
<accession>A0AAV4CMY6</accession>
<dbReference type="Proteomes" id="UP000735302">
    <property type="component" value="Unassembled WGS sequence"/>
</dbReference>
<evidence type="ECO:0000313" key="1">
    <source>
        <dbReference type="EMBL" id="GFO32773.1"/>
    </source>
</evidence>
<proteinExistence type="predicted"/>
<protein>
    <submittedName>
        <fullName evidence="1">Uncharacterized protein</fullName>
    </submittedName>
</protein>
<reference evidence="1 2" key="1">
    <citation type="journal article" date="2021" name="Elife">
        <title>Chloroplast acquisition without the gene transfer in kleptoplastic sea slugs, Plakobranchus ocellatus.</title>
        <authorList>
            <person name="Maeda T."/>
            <person name="Takahashi S."/>
            <person name="Yoshida T."/>
            <person name="Shimamura S."/>
            <person name="Takaki Y."/>
            <person name="Nagai Y."/>
            <person name="Toyoda A."/>
            <person name="Suzuki Y."/>
            <person name="Arimoto A."/>
            <person name="Ishii H."/>
            <person name="Satoh N."/>
            <person name="Nishiyama T."/>
            <person name="Hasebe M."/>
            <person name="Maruyama T."/>
            <person name="Minagawa J."/>
            <person name="Obokata J."/>
            <person name="Shigenobu S."/>
        </authorList>
    </citation>
    <scope>NUCLEOTIDE SEQUENCE [LARGE SCALE GENOMIC DNA]</scope>
</reference>